<evidence type="ECO:0000256" key="1">
    <source>
        <dbReference type="ARBA" id="ARBA00022737"/>
    </source>
</evidence>
<keyword evidence="5" id="KW-1185">Reference proteome</keyword>
<evidence type="ECO:0000313" key="5">
    <source>
        <dbReference type="Proteomes" id="UP000475037"/>
    </source>
</evidence>
<feature type="non-terminal residue" evidence="4">
    <location>
        <position position="115"/>
    </location>
</feature>
<dbReference type="AlphaFoldDB" id="A0A6G1AML6"/>
<accession>A0A6G1AML6</accession>
<dbReference type="InterPro" id="IPR011992">
    <property type="entry name" value="EF-hand-dom_pair"/>
</dbReference>
<sequence>VMRSWSQNPAEAELLEMISEEVDADVNGTMDLPGVLSMTTRKMKDMGNEEDICEAFWVFDKDGNAYISVAELCGVRTNLGERPTDEEINELIREADTDGDRQLHYEEFIQMMIAK</sequence>
<dbReference type="Proteomes" id="UP000475037">
    <property type="component" value="Unassembled WGS sequence"/>
</dbReference>
<dbReference type="SMART" id="SM00054">
    <property type="entry name" value="EFh"/>
    <property type="match status" value="2"/>
</dbReference>
<dbReference type="EMBL" id="VOAJ01004985">
    <property type="protein sequence ID" value="KAF0876722.1"/>
    <property type="molecule type" value="Genomic_DNA"/>
</dbReference>
<dbReference type="InterPro" id="IPR002048">
    <property type="entry name" value="EF_hand_dom"/>
</dbReference>
<name>A0A6G1AML6_CROCR</name>
<proteinExistence type="predicted"/>
<evidence type="ECO:0000256" key="2">
    <source>
        <dbReference type="ARBA" id="ARBA00072320"/>
    </source>
</evidence>
<dbReference type="SUPFAM" id="SSF47473">
    <property type="entry name" value="EF-hand"/>
    <property type="match status" value="1"/>
</dbReference>
<feature type="non-terminal residue" evidence="4">
    <location>
        <position position="1"/>
    </location>
</feature>
<gene>
    <name evidence="4" type="primary">Calm2b_0</name>
    <name evidence="4" type="ORF">FOF47_R00584</name>
</gene>
<keyword evidence="1" id="KW-0677">Repeat</keyword>
<dbReference type="InterPro" id="IPR050230">
    <property type="entry name" value="CALM/Myosin/TropC-like"/>
</dbReference>
<feature type="domain" description="EF-hand" evidence="3">
    <location>
        <begin position="83"/>
        <end position="115"/>
    </location>
</feature>
<reference evidence="4 5" key="1">
    <citation type="submission" date="2019-11" db="EMBL/GenBank/DDBJ databases">
        <authorList>
            <person name="Yang C."/>
            <person name="Li F."/>
        </authorList>
    </citation>
    <scope>NUCLEOTIDE SEQUENCE [LARGE SCALE GENOMIC DNA]</scope>
    <source>
        <strain evidence="4">KB4526</strain>
        <tissue evidence="4">Muscle</tissue>
    </source>
</reference>
<dbReference type="CDD" id="cd00051">
    <property type="entry name" value="EFh"/>
    <property type="match status" value="1"/>
</dbReference>
<dbReference type="GO" id="GO:0005509">
    <property type="term" value="F:calcium ion binding"/>
    <property type="evidence" value="ECO:0007669"/>
    <property type="project" value="InterPro"/>
</dbReference>
<organism evidence="4 5">
    <name type="scientific">Crocuta crocuta</name>
    <name type="common">Spotted hyena</name>
    <dbReference type="NCBI Taxonomy" id="9678"/>
    <lineage>
        <taxon>Eukaryota</taxon>
        <taxon>Metazoa</taxon>
        <taxon>Chordata</taxon>
        <taxon>Craniata</taxon>
        <taxon>Vertebrata</taxon>
        <taxon>Euteleostomi</taxon>
        <taxon>Mammalia</taxon>
        <taxon>Eutheria</taxon>
        <taxon>Laurasiatheria</taxon>
        <taxon>Carnivora</taxon>
        <taxon>Feliformia</taxon>
        <taxon>Hyaenidae</taxon>
        <taxon>Crocuta</taxon>
    </lineage>
</organism>
<dbReference type="PANTHER" id="PTHR23048:SF0">
    <property type="entry name" value="CALMODULIN LIKE 3"/>
    <property type="match status" value="1"/>
</dbReference>
<dbReference type="FunFam" id="1.10.238.10:FF:000003">
    <property type="entry name" value="Calmodulin A"/>
    <property type="match status" value="1"/>
</dbReference>
<evidence type="ECO:0000313" key="4">
    <source>
        <dbReference type="EMBL" id="KAF0876722.1"/>
    </source>
</evidence>
<dbReference type="PROSITE" id="PS50222">
    <property type="entry name" value="EF_HAND_2"/>
    <property type="match status" value="2"/>
</dbReference>
<evidence type="ECO:0000259" key="3">
    <source>
        <dbReference type="PROSITE" id="PS50222"/>
    </source>
</evidence>
<protein>
    <recommendedName>
        <fullName evidence="2">EF-hand calcium-binding domain-containing protein 11</fullName>
    </recommendedName>
</protein>
<dbReference type="Pfam" id="PF13499">
    <property type="entry name" value="EF-hand_7"/>
    <property type="match status" value="1"/>
</dbReference>
<dbReference type="PANTHER" id="PTHR23048">
    <property type="entry name" value="MYOSIN LIGHT CHAIN 1, 3"/>
    <property type="match status" value="1"/>
</dbReference>
<comment type="caution">
    <text evidence="4">The sequence shown here is derived from an EMBL/GenBank/DDBJ whole genome shotgun (WGS) entry which is preliminary data.</text>
</comment>
<dbReference type="GO" id="GO:0016460">
    <property type="term" value="C:myosin II complex"/>
    <property type="evidence" value="ECO:0007669"/>
    <property type="project" value="TreeGrafter"/>
</dbReference>
<dbReference type="Gene3D" id="1.10.238.10">
    <property type="entry name" value="EF-hand"/>
    <property type="match status" value="3"/>
</dbReference>
<feature type="domain" description="EF-hand" evidence="3">
    <location>
        <begin position="47"/>
        <end position="82"/>
    </location>
</feature>